<evidence type="ECO:0000313" key="3">
    <source>
        <dbReference type="EMBL" id="AEG69647.1"/>
    </source>
</evidence>
<dbReference type="InterPro" id="IPR010242">
    <property type="entry name" value="TF_HTH_IscR"/>
</dbReference>
<dbReference type="AlphaFoldDB" id="F6G2G4"/>
<dbReference type="HOGENOM" id="CLU_107144_0_0_4"/>
<dbReference type="PROSITE" id="PS51197">
    <property type="entry name" value="HTH_RRF2_2"/>
    <property type="match status" value="1"/>
</dbReference>
<reference evidence="3 4" key="1">
    <citation type="journal article" date="2011" name="J. Bacteriol.">
        <title>Complete genome sequence of the plant pathogen Ralstonia solanacearum strain Po82.</title>
        <authorList>
            <person name="Xu J."/>
            <person name="Zheng H.J."/>
            <person name="Liu L."/>
            <person name="Pan Z.C."/>
            <person name="Prior P."/>
            <person name="Tang B."/>
            <person name="Xu J.S."/>
            <person name="Zhang H."/>
            <person name="Tian Q."/>
            <person name="Zhang L.Q."/>
            <person name="Feng J."/>
        </authorList>
    </citation>
    <scope>NUCLEOTIDE SEQUENCE [LARGE SCALE GENOMIC DNA]</scope>
    <source>
        <strain evidence="3 4">Po82</strain>
    </source>
</reference>
<organism evidence="3 4">
    <name type="scientific">Ralstonia solanacearum (strain Po82)</name>
    <dbReference type="NCBI Taxonomy" id="1031711"/>
    <lineage>
        <taxon>Bacteria</taxon>
        <taxon>Pseudomonadati</taxon>
        <taxon>Pseudomonadota</taxon>
        <taxon>Betaproteobacteria</taxon>
        <taxon>Burkholderiales</taxon>
        <taxon>Burkholderiaceae</taxon>
        <taxon>Ralstonia</taxon>
        <taxon>Ralstonia solanacearum species complex</taxon>
    </lineage>
</organism>
<dbReference type="GO" id="GO:0003690">
    <property type="term" value="F:double-stranded DNA binding"/>
    <property type="evidence" value="ECO:0007669"/>
    <property type="project" value="InterPro"/>
</dbReference>
<dbReference type="Gene3D" id="1.10.10.10">
    <property type="entry name" value="Winged helix-like DNA-binding domain superfamily/Winged helix DNA-binding domain"/>
    <property type="match status" value="1"/>
</dbReference>
<evidence type="ECO:0000256" key="2">
    <source>
        <dbReference type="SAM" id="MobiDB-lite"/>
    </source>
</evidence>
<accession>F6G2G4</accession>
<dbReference type="KEGG" id="rsn:RSPO_c02351"/>
<dbReference type="PANTHER" id="PTHR33221">
    <property type="entry name" value="WINGED HELIX-TURN-HELIX TRANSCRIPTIONAL REGULATOR, RRF2 FAMILY"/>
    <property type="match status" value="1"/>
</dbReference>
<dbReference type="InterPro" id="IPR036388">
    <property type="entry name" value="WH-like_DNA-bd_sf"/>
</dbReference>
<dbReference type="SUPFAM" id="SSF46785">
    <property type="entry name" value="Winged helix' DNA-binding domain"/>
    <property type="match status" value="1"/>
</dbReference>
<proteinExistence type="predicted"/>
<evidence type="ECO:0000313" key="4">
    <source>
        <dbReference type="Proteomes" id="UP000007953"/>
    </source>
</evidence>
<evidence type="ECO:0000256" key="1">
    <source>
        <dbReference type="ARBA" id="ARBA00023125"/>
    </source>
</evidence>
<dbReference type="GO" id="GO:0003700">
    <property type="term" value="F:DNA-binding transcription factor activity"/>
    <property type="evidence" value="ECO:0007669"/>
    <property type="project" value="InterPro"/>
</dbReference>
<keyword evidence="1 3" id="KW-0238">DNA-binding</keyword>
<sequence>MSGSFILEQNDQVFPDIMRLTTKGRFAVTAMIDLALRQEQGPVTLAGISQRQKISLSYLEQLFGKLRRHEIVESVRGPGGGYSLARRADDVTVADIIIAVDEPLDATQCGGKGNCGGEEHSGRCMTHDLWATLNQKMVEYLDSVSLQDLVDQQRERQPEVLQDMRDARPARRDRAPARARAAEAPLAEPVAAEPVKRAPLVNSVFSLAQS</sequence>
<dbReference type="InterPro" id="IPR000944">
    <property type="entry name" value="Tscrpt_reg_Rrf2"/>
</dbReference>
<dbReference type="PATRIC" id="fig|1031711.3.peg.2294"/>
<feature type="region of interest" description="Disordered" evidence="2">
    <location>
        <begin position="155"/>
        <end position="185"/>
    </location>
</feature>
<dbReference type="Pfam" id="PF02082">
    <property type="entry name" value="Rrf2"/>
    <property type="match status" value="1"/>
</dbReference>
<gene>
    <name evidence="3" type="primary">iscR</name>
    <name evidence="3" type="ordered locus">RSPO_c02351</name>
</gene>
<name>F6G2G4_RALS8</name>
<feature type="compositionally biased region" description="Basic and acidic residues" evidence="2">
    <location>
        <begin position="155"/>
        <end position="176"/>
    </location>
</feature>
<dbReference type="Proteomes" id="UP000007953">
    <property type="component" value="Chromosome"/>
</dbReference>
<dbReference type="NCBIfam" id="TIGR00738">
    <property type="entry name" value="rrf2_super"/>
    <property type="match status" value="1"/>
</dbReference>
<dbReference type="NCBIfam" id="TIGR02010">
    <property type="entry name" value="IscR"/>
    <property type="match status" value="1"/>
</dbReference>
<protein>
    <submittedName>
        <fullName evidence="3">DNA-binding transcriptional repressor iron-sulfur cluster assembly transcription factor</fullName>
    </submittedName>
</protein>
<dbReference type="PANTHER" id="PTHR33221:SF5">
    <property type="entry name" value="HTH-TYPE TRANSCRIPTIONAL REGULATOR ISCR"/>
    <property type="match status" value="1"/>
</dbReference>
<dbReference type="FunFam" id="1.10.10.10:FF:000026">
    <property type="entry name" value="HTH-type transcriptional regulator IscR"/>
    <property type="match status" value="1"/>
</dbReference>
<dbReference type="eggNOG" id="COG1959">
    <property type="taxonomic scope" value="Bacteria"/>
</dbReference>
<dbReference type="EMBL" id="CP002819">
    <property type="protein sequence ID" value="AEG69647.1"/>
    <property type="molecule type" value="Genomic_DNA"/>
</dbReference>
<dbReference type="GO" id="GO:0005829">
    <property type="term" value="C:cytosol"/>
    <property type="evidence" value="ECO:0007669"/>
    <property type="project" value="TreeGrafter"/>
</dbReference>
<dbReference type="InterPro" id="IPR036390">
    <property type="entry name" value="WH_DNA-bd_sf"/>
</dbReference>